<dbReference type="InterPro" id="IPR051228">
    <property type="entry name" value="NADPH_Oxidase/PX-Domain"/>
</dbReference>
<dbReference type="GO" id="GO:0005737">
    <property type="term" value="C:cytoplasm"/>
    <property type="evidence" value="ECO:0007669"/>
    <property type="project" value="TreeGrafter"/>
</dbReference>
<dbReference type="PANTHER" id="PTHR15706:SF27">
    <property type="entry name" value="PX DOMAIN-CONTAINING PROTEIN"/>
    <property type="match status" value="1"/>
</dbReference>
<dbReference type="Proteomes" id="UP000828390">
    <property type="component" value="Unassembled WGS sequence"/>
</dbReference>
<dbReference type="GO" id="GO:0035091">
    <property type="term" value="F:phosphatidylinositol binding"/>
    <property type="evidence" value="ECO:0007669"/>
    <property type="project" value="InterPro"/>
</dbReference>
<dbReference type="Gene3D" id="3.30.1520.10">
    <property type="entry name" value="Phox-like domain"/>
    <property type="match status" value="1"/>
</dbReference>
<feature type="region of interest" description="Disordered" evidence="1">
    <location>
        <begin position="178"/>
        <end position="198"/>
    </location>
</feature>
<dbReference type="Pfam" id="PF00787">
    <property type="entry name" value="PX"/>
    <property type="match status" value="1"/>
</dbReference>
<dbReference type="InterPro" id="IPR001683">
    <property type="entry name" value="PX_dom"/>
</dbReference>
<comment type="caution">
    <text evidence="3">The sequence shown here is derived from an EMBL/GenBank/DDBJ whole genome shotgun (WGS) entry which is preliminary data.</text>
</comment>
<name>A0A9D4F085_DREPO</name>
<gene>
    <name evidence="3" type="ORF">DPMN_167103</name>
</gene>
<protein>
    <recommendedName>
        <fullName evidence="2">PX domain-containing protein</fullName>
    </recommendedName>
</protein>
<evidence type="ECO:0000259" key="2">
    <source>
        <dbReference type="PROSITE" id="PS50195"/>
    </source>
</evidence>
<proteinExistence type="predicted"/>
<feature type="compositionally biased region" description="Acidic residues" evidence="1">
    <location>
        <begin position="184"/>
        <end position="198"/>
    </location>
</feature>
<evidence type="ECO:0000256" key="1">
    <source>
        <dbReference type="SAM" id="MobiDB-lite"/>
    </source>
</evidence>
<dbReference type="EMBL" id="JAIWYP010000008">
    <property type="protein sequence ID" value="KAH3788939.1"/>
    <property type="molecule type" value="Genomic_DNA"/>
</dbReference>
<reference evidence="3" key="2">
    <citation type="submission" date="2020-11" db="EMBL/GenBank/DDBJ databases">
        <authorList>
            <person name="McCartney M.A."/>
            <person name="Auch B."/>
            <person name="Kono T."/>
            <person name="Mallez S."/>
            <person name="Becker A."/>
            <person name="Gohl D.M."/>
            <person name="Silverstein K.A.T."/>
            <person name="Koren S."/>
            <person name="Bechman K.B."/>
            <person name="Herman A."/>
            <person name="Abrahante J.E."/>
            <person name="Garbe J."/>
        </authorList>
    </citation>
    <scope>NUCLEOTIDE SEQUENCE</scope>
    <source>
        <strain evidence="3">Duluth1</strain>
        <tissue evidence="3">Whole animal</tissue>
    </source>
</reference>
<dbReference type="SUPFAM" id="SSF64268">
    <property type="entry name" value="PX domain"/>
    <property type="match status" value="1"/>
</dbReference>
<sequence length="198" mass="23133">MQTSHANNLNESKNKGIRDKLQSILPHILIKKEICSLILNQNMYEAVSTNNASVVYAAVTGFVEKKSKYWFTDYQFVVEVYWTNKRTTFIKRSYSDVLRFQDQLLDYFSERLQKGLIKTPVYIPRLQGKRVFQLRSVELAEQQETELQKFFRDLIGGNPLISGNKIVTDFLNRWPTDPVPSADEIPEEDDEDDVLFDR</sequence>
<evidence type="ECO:0000313" key="3">
    <source>
        <dbReference type="EMBL" id="KAH3788939.1"/>
    </source>
</evidence>
<evidence type="ECO:0000313" key="4">
    <source>
        <dbReference type="Proteomes" id="UP000828390"/>
    </source>
</evidence>
<reference evidence="3" key="1">
    <citation type="journal article" date="2019" name="bioRxiv">
        <title>The Genome of the Zebra Mussel, Dreissena polymorpha: A Resource for Invasive Species Research.</title>
        <authorList>
            <person name="McCartney M.A."/>
            <person name="Auch B."/>
            <person name="Kono T."/>
            <person name="Mallez S."/>
            <person name="Zhang Y."/>
            <person name="Obille A."/>
            <person name="Becker A."/>
            <person name="Abrahante J.E."/>
            <person name="Garbe J."/>
            <person name="Badalamenti J.P."/>
            <person name="Herman A."/>
            <person name="Mangelson H."/>
            <person name="Liachko I."/>
            <person name="Sullivan S."/>
            <person name="Sone E.D."/>
            <person name="Koren S."/>
            <person name="Silverstein K.A.T."/>
            <person name="Beckman K.B."/>
            <person name="Gohl D.M."/>
        </authorList>
    </citation>
    <scope>NUCLEOTIDE SEQUENCE</scope>
    <source>
        <strain evidence="3">Duluth1</strain>
        <tissue evidence="3">Whole animal</tissue>
    </source>
</reference>
<dbReference type="InterPro" id="IPR036871">
    <property type="entry name" value="PX_dom_sf"/>
</dbReference>
<organism evidence="3 4">
    <name type="scientific">Dreissena polymorpha</name>
    <name type="common">Zebra mussel</name>
    <name type="synonym">Mytilus polymorpha</name>
    <dbReference type="NCBI Taxonomy" id="45954"/>
    <lineage>
        <taxon>Eukaryota</taxon>
        <taxon>Metazoa</taxon>
        <taxon>Spiralia</taxon>
        <taxon>Lophotrochozoa</taxon>
        <taxon>Mollusca</taxon>
        <taxon>Bivalvia</taxon>
        <taxon>Autobranchia</taxon>
        <taxon>Heteroconchia</taxon>
        <taxon>Euheterodonta</taxon>
        <taxon>Imparidentia</taxon>
        <taxon>Neoheterodontei</taxon>
        <taxon>Myida</taxon>
        <taxon>Dreissenoidea</taxon>
        <taxon>Dreissenidae</taxon>
        <taxon>Dreissena</taxon>
    </lineage>
</organism>
<dbReference type="AlphaFoldDB" id="A0A9D4F085"/>
<dbReference type="PROSITE" id="PS50195">
    <property type="entry name" value="PX"/>
    <property type="match status" value="1"/>
</dbReference>
<dbReference type="PANTHER" id="PTHR15706">
    <property type="entry name" value="SH3 MULTIPLE DOMAIN"/>
    <property type="match status" value="1"/>
</dbReference>
<accession>A0A9D4F085</accession>
<dbReference type="GO" id="GO:0016176">
    <property type="term" value="F:superoxide-generating NADPH oxidase activator activity"/>
    <property type="evidence" value="ECO:0007669"/>
    <property type="project" value="TreeGrafter"/>
</dbReference>
<dbReference type="CDD" id="cd06093">
    <property type="entry name" value="PX_domain"/>
    <property type="match status" value="1"/>
</dbReference>
<dbReference type="OrthoDB" id="10255964at2759"/>
<feature type="domain" description="PX" evidence="2">
    <location>
        <begin position="52"/>
        <end position="178"/>
    </location>
</feature>
<dbReference type="GO" id="GO:0042554">
    <property type="term" value="P:superoxide anion generation"/>
    <property type="evidence" value="ECO:0007669"/>
    <property type="project" value="TreeGrafter"/>
</dbReference>
<dbReference type="SMART" id="SM00312">
    <property type="entry name" value="PX"/>
    <property type="match status" value="1"/>
</dbReference>
<keyword evidence="4" id="KW-1185">Reference proteome</keyword>